<dbReference type="PANTHER" id="PTHR30096:SF0">
    <property type="entry name" value="4,5-DOPA DIOXYGENASE EXTRADIOL-LIKE PROTEIN"/>
    <property type="match status" value="1"/>
</dbReference>
<evidence type="ECO:0000256" key="2">
    <source>
        <dbReference type="ARBA" id="ARBA00007581"/>
    </source>
</evidence>
<name>A0ABQ5YLZ2_9BURK</name>
<evidence type="ECO:0000256" key="1">
    <source>
        <dbReference type="ARBA" id="ARBA00001947"/>
    </source>
</evidence>
<proteinExistence type="inferred from homology"/>
<keyword evidence="5" id="KW-0560">Oxidoreductase</keyword>
<keyword evidence="4" id="KW-0862">Zinc</keyword>
<dbReference type="SUPFAM" id="SSF53213">
    <property type="entry name" value="LigB-like"/>
    <property type="match status" value="1"/>
</dbReference>
<feature type="domain" description="Extradiol ring-cleavage dioxygenase class III enzyme subunit B" evidence="6">
    <location>
        <begin position="28"/>
        <end position="235"/>
    </location>
</feature>
<dbReference type="NCBIfam" id="NF007914">
    <property type="entry name" value="PRK10628.1"/>
    <property type="match status" value="1"/>
</dbReference>
<reference evidence="8" key="1">
    <citation type="journal article" date="2019" name="Int. J. Syst. Evol. Microbiol.">
        <title>The Global Catalogue of Microorganisms (GCM) 10K type strain sequencing project: providing services to taxonomists for standard genome sequencing and annotation.</title>
        <authorList>
            <consortium name="The Broad Institute Genomics Platform"/>
            <consortium name="The Broad Institute Genome Sequencing Center for Infectious Disease"/>
            <person name="Wu L."/>
            <person name="Ma J."/>
        </authorList>
    </citation>
    <scope>NUCLEOTIDE SEQUENCE [LARGE SCALE GENOMIC DNA]</scope>
    <source>
        <strain evidence="8">NBRC 105857</strain>
    </source>
</reference>
<keyword evidence="3" id="KW-0479">Metal-binding</keyword>
<dbReference type="InterPro" id="IPR004183">
    <property type="entry name" value="Xdiol_dOase_suB"/>
</dbReference>
<sequence length="258" mass="28598">MTQPDRMPVMFVGHGNPMNAIEHNAFSAQWAELGRTLPKPKAIVCLSAHWETEGLRVTSSAQPETIHDFYGFPKALFDVQYRAPGDPALAREIVDLLKPTQVTEDEQRGLDHGVWGVLAPMFPEADIPVVQLSLWRGKSARYHFELGQRLATLRRQGVLVVASGNIVHNLRTFDFNATEATPWAAEFDAKVQSALLSRDFDALVDYQSLGQQATLAIPSAEHYLPFVSALGLVEPEDQIRLFNPKTLSSISMTSFLAS</sequence>
<comment type="similarity">
    <text evidence="2">Belongs to the DODA-type extradiol aromatic ring-opening dioxygenase family.</text>
</comment>
<dbReference type="CDD" id="cd07363">
    <property type="entry name" value="45_DOPA_Dioxygenase"/>
    <property type="match status" value="1"/>
</dbReference>
<dbReference type="Proteomes" id="UP001156664">
    <property type="component" value="Unassembled WGS sequence"/>
</dbReference>
<evidence type="ECO:0000313" key="7">
    <source>
        <dbReference type="EMBL" id="GLR24976.1"/>
    </source>
</evidence>
<accession>A0ABQ5YLZ2</accession>
<dbReference type="InterPro" id="IPR014436">
    <property type="entry name" value="Extradiol_dOase_DODA"/>
</dbReference>
<keyword evidence="7" id="KW-0223">Dioxygenase</keyword>
<organism evidence="7 8">
    <name type="scientific">Limnobacter litoralis</name>
    <dbReference type="NCBI Taxonomy" id="481366"/>
    <lineage>
        <taxon>Bacteria</taxon>
        <taxon>Pseudomonadati</taxon>
        <taxon>Pseudomonadota</taxon>
        <taxon>Betaproteobacteria</taxon>
        <taxon>Burkholderiales</taxon>
        <taxon>Burkholderiaceae</taxon>
        <taxon>Limnobacter</taxon>
    </lineage>
</organism>
<dbReference type="EMBL" id="BSOJ01000001">
    <property type="protein sequence ID" value="GLR24976.1"/>
    <property type="molecule type" value="Genomic_DNA"/>
</dbReference>
<dbReference type="PANTHER" id="PTHR30096">
    <property type="entry name" value="4,5-DOPA DIOXYGENASE EXTRADIOL-LIKE PROTEIN"/>
    <property type="match status" value="1"/>
</dbReference>
<dbReference type="Pfam" id="PF02900">
    <property type="entry name" value="LigB"/>
    <property type="match status" value="1"/>
</dbReference>
<keyword evidence="8" id="KW-1185">Reference proteome</keyword>
<dbReference type="Gene3D" id="3.40.830.10">
    <property type="entry name" value="LigB-like"/>
    <property type="match status" value="1"/>
</dbReference>
<dbReference type="GO" id="GO:0051213">
    <property type="term" value="F:dioxygenase activity"/>
    <property type="evidence" value="ECO:0007669"/>
    <property type="project" value="UniProtKB-KW"/>
</dbReference>
<dbReference type="RefSeq" id="WP_284279261.1">
    <property type="nucleotide sequence ID" value="NZ_BSOJ01000001.1"/>
</dbReference>
<evidence type="ECO:0000256" key="5">
    <source>
        <dbReference type="ARBA" id="ARBA00023002"/>
    </source>
</evidence>
<evidence type="ECO:0000313" key="8">
    <source>
        <dbReference type="Proteomes" id="UP001156664"/>
    </source>
</evidence>
<protein>
    <submittedName>
        <fullName evidence="7">Dioxygenase</fullName>
    </submittedName>
</protein>
<comment type="caution">
    <text evidence="7">The sequence shown here is derived from an EMBL/GenBank/DDBJ whole genome shotgun (WGS) entry which is preliminary data.</text>
</comment>
<comment type="cofactor">
    <cofactor evidence="1">
        <name>Zn(2+)</name>
        <dbReference type="ChEBI" id="CHEBI:29105"/>
    </cofactor>
</comment>
<dbReference type="PIRSF" id="PIRSF006157">
    <property type="entry name" value="Doxgns_DODA"/>
    <property type="match status" value="1"/>
</dbReference>
<evidence type="ECO:0000256" key="3">
    <source>
        <dbReference type="ARBA" id="ARBA00022723"/>
    </source>
</evidence>
<evidence type="ECO:0000259" key="6">
    <source>
        <dbReference type="Pfam" id="PF02900"/>
    </source>
</evidence>
<evidence type="ECO:0000256" key="4">
    <source>
        <dbReference type="ARBA" id="ARBA00022833"/>
    </source>
</evidence>
<gene>
    <name evidence="7" type="ORF">GCM10007875_00630</name>
</gene>